<dbReference type="InterPro" id="IPR018392">
    <property type="entry name" value="LysM"/>
</dbReference>
<evidence type="ECO:0000313" key="4">
    <source>
        <dbReference type="Proteomes" id="UP000094936"/>
    </source>
</evidence>
<sequence>MSRITAGERIASKRKAKRRQKITRSELMGILSELLSTLKKNMSVWSKQLQHLWQRLPSRHRAGLVVVSAVLVILLLLPLGENEPESGPDLQTVVDTSSERQPVAMDNTGLSESTQTDEVRVTESDTKENVLSENVAVDRPDISHKVKDGDTLSSIFRRHSLSLPDLYAMIKVEGKGKALSRIQPGQKLLLSTNNEGQVSLMRVTRGTDESVTFVRQPDGSFRRR</sequence>
<name>A0A1C3EQ35_9GAMM</name>
<dbReference type="InterPro" id="IPR036779">
    <property type="entry name" value="LysM_dom_sf"/>
</dbReference>
<dbReference type="OrthoDB" id="6398769at2"/>
<keyword evidence="1" id="KW-0812">Transmembrane</keyword>
<protein>
    <recommendedName>
        <fullName evidence="2">LysM domain-containing protein</fullName>
    </recommendedName>
</protein>
<dbReference type="STRING" id="1080227.A8L45_03770"/>
<feature type="transmembrane region" description="Helical" evidence="1">
    <location>
        <begin position="62"/>
        <end position="80"/>
    </location>
</feature>
<dbReference type="Gene3D" id="3.10.450.350">
    <property type="match status" value="1"/>
</dbReference>
<evidence type="ECO:0000259" key="2">
    <source>
        <dbReference type="PROSITE" id="PS51782"/>
    </source>
</evidence>
<reference evidence="3 4" key="1">
    <citation type="submission" date="2016-05" db="EMBL/GenBank/DDBJ databases">
        <title>Genomic Taxonomy of the Vibrionaceae.</title>
        <authorList>
            <person name="Gomez-Gil B."/>
            <person name="Enciso-Ibarra J."/>
        </authorList>
    </citation>
    <scope>NUCLEOTIDE SEQUENCE [LARGE SCALE GENOMIC DNA]</scope>
    <source>
        <strain evidence="3 4">CAIM 1920</strain>
    </source>
</reference>
<dbReference type="AlphaFoldDB" id="A0A1C3EQ35"/>
<keyword evidence="4" id="KW-1185">Reference proteome</keyword>
<dbReference type="GO" id="GO:0042834">
    <property type="term" value="F:peptidoglycan binding"/>
    <property type="evidence" value="ECO:0007669"/>
    <property type="project" value="InterPro"/>
</dbReference>
<gene>
    <name evidence="3" type="ORF">A8L45_03770</name>
</gene>
<accession>A0A1C3EQ35</accession>
<dbReference type="CDD" id="cd00118">
    <property type="entry name" value="LysM"/>
    <property type="match status" value="1"/>
</dbReference>
<dbReference type="InterPro" id="IPR013731">
    <property type="entry name" value="OapA_N"/>
</dbReference>
<dbReference type="EMBL" id="LYBM01000004">
    <property type="protein sequence ID" value="ODA35299.1"/>
    <property type="molecule type" value="Genomic_DNA"/>
</dbReference>
<evidence type="ECO:0000313" key="3">
    <source>
        <dbReference type="EMBL" id="ODA35299.1"/>
    </source>
</evidence>
<proteinExistence type="predicted"/>
<dbReference type="RefSeq" id="WP_068899410.1">
    <property type="nucleotide sequence ID" value="NZ_JBHUIF010000003.1"/>
</dbReference>
<keyword evidence="1" id="KW-0472">Membrane</keyword>
<dbReference type="PROSITE" id="PS51782">
    <property type="entry name" value="LYSM"/>
    <property type="match status" value="1"/>
</dbReference>
<dbReference type="SUPFAM" id="SSF54106">
    <property type="entry name" value="LysM domain"/>
    <property type="match status" value="1"/>
</dbReference>
<keyword evidence="1" id="KW-1133">Transmembrane helix</keyword>
<comment type="caution">
    <text evidence="3">The sequence shown here is derived from an EMBL/GenBank/DDBJ whole genome shotgun (WGS) entry which is preliminary data.</text>
</comment>
<organism evidence="3 4">
    <name type="scientific">Veronia pacifica</name>
    <dbReference type="NCBI Taxonomy" id="1080227"/>
    <lineage>
        <taxon>Bacteria</taxon>
        <taxon>Pseudomonadati</taxon>
        <taxon>Pseudomonadota</taxon>
        <taxon>Gammaproteobacteria</taxon>
        <taxon>Vibrionales</taxon>
        <taxon>Vibrionaceae</taxon>
        <taxon>Veronia</taxon>
    </lineage>
</organism>
<dbReference type="InterPro" id="IPR007340">
    <property type="entry name" value="LysM_Opacity-associatedA"/>
</dbReference>
<dbReference type="Pfam" id="PF04225">
    <property type="entry name" value="LysM_OapA"/>
    <property type="match status" value="1"/>
</dbReference>
<feature type="domain" description="LysM" evidence="2">
    <location>
        <begin position="142"/>
        <end position="190"/>
    </location>
</feature>
<dbReference type="Pfam" id="PF08525">
    <property type="entry name" value="OapA_N"/>
    <property type="match status" value="1"/>
</dbReference>
<evidence type="ECO:0000256" key="1">
    <source>
        <dbReference type="SAM" id="Phobius"/>
    </source>
</evidence>
<dbReference type="Proteomes" id="UP000094936">
    <property type="component" value="Unassembled WGS sequence"/>
</dbReference>
<dbReference type="SMART" id="SM00257">
    <property type="entry name" value="LysM"/>
    <property type="match status" value="1"/>
</dbReference>